<keyword evidence="3" id="KW-1185">Reference proteome</keyword>
<dbReference type="EMBL" id="JBHGVX010000002">
    <property type="protein sequence ID" value="KAL1799101.1"/>
    <property type="molecule type" value="Genomic_DNA"/>
</dbReference>
<evidence type="ECO:0000256" key="1">
    <source>
        <dbReference type="ARBA" id="ARBA00023002"/>
    </source>
</evidence>
<gene>
    <name evidence="2" type="ORF">ACET3X_003138</name>
</gene>
<dbReference type="RefSeq" id="XP_069309685.1">
    <property type="nucleotide sequence ID" value="XM_069448380.1"/>
</dbReference>
<protein>
    <submittedName>
        <fullName evidence="2">Uncharacterized protein</fullName>
    </submittedName>
</protein>
<accession>A0ABR3UUK8</accession>
<comment type="caution">
    <text evidence="2">The sequence shown here is derived from an EMBL/GenBank/DDBJ whole genome shotgun (WGS) entry which is preliminary data.</text>
</comment>
<dbReference type="GeneID" id="96083460"/>
<evidence type="ECO:0000313" key="2">
    <source>
        <dbReference type="EMBL" id="KAL1799101.1"/>
    </source>
</evidence>
<dbReference type="PANTHER" id="PTHR35870">
    <property type="entry name" value="PROTEIN, PUTATIVE (AFU_ORTHOLOGUE AFUA_5G03330)-RELATED"/>
    <property type="match status" value="1"/>
</dbReference>
<dbReference type="Proteomes" id="UP001578633">
    <property type="component" value="Chromosome 2"/>
</dbReference>
<dbReference type="PANTHER" id="PTHR35870:SF1">
    <property type="entry name" value="PROTEIN, PUTATIVE (AFU_ORTHOLOGUE AFUA_5G03330)-RELATED"/>
    <property type="match status" value="1"/>
</dbReference>
<proteinExistence type="predicted"/>
<reference evidence="2 3" key="1">
    <citation type="submission" date="2024-09" db="EMBL/GenBank/DDBJ databases">
        <title>T2T genomes of carrot and Alternaria dauci and their utility for understanding host-pathogen interaction during carrot leaf blight disease.</title>
        <authorList>
            <person name="Liu W."/>
            <person name="Xu S."/>
            <person name="Ou C."/>
            <person name="Liu X."/>
            <person name="Zhuang F."/>
            <person name="Deng X.W."/>
        </authorList>
    </citation>
    <scope>NUCLEOTIDE SEQUENCE [LARGE SCALE GENOMIC DNA]</scope>
    <source>
        <strain evidence="2 3">A2016</strain>
    </source>
</reference>
<dbReference type="Pfam" id="PF14027">
    <property type="entry name" value="Questin_oxidase"/>
    <property type="match status" value="1"/>
</dbReference>
<keyword evidence="1" id="KW-0560">Oxidoreductase</keyword>
<organism evidence="2 3">
    <name type="scientific">Alternaria dauci</name>
    <dbReference type="NCBI Taxonomy" id="48095"/>
    <lineage>
        <taxon>Eukaryota</taxon>
        <taxon>Fungi</taxon>
        <taxon>Dikarya</taxon>
        <taxon>Ascomycota</taxon>
        <taxon>Pezizomycotina</taxon>
        <taxon>Dothideomycetes</taxon>
        <taxon>Pleosporomycetidae</taxon>
        <taxon>Pleosporales</taxon>
        <taxon>Pleosporineae</taxon>
        <taxon>Pleosporaceae</taxon>
        <taxon>Alternaria</taxon>
        <taxon>Alternaria sect. Porri</taxon>
    </lineage>
</organism>
<sequence>MATGSKVHLEASQKPQYYVSGLRPESAEKASQLLQTNHEEHHIFFNRIGFHNHIAHHLLTLFALNASTEELQEAYDTNVNYQRPSEVLKESIVNDMHNLERFKSYLGQEKYYHDFLMYFQQEIDDKGWQRTLQEHVFAETEHAEDMLVRMYASIYHPIIHLGFGIEFQQPAIIAEALAQAAVHDNWMGSLFFGCEKAAKETRGKDGPRKTIVQILEECKKDDKLSKAPRFEDGNKIRDGIMKRAPEEMIKYAKQYTVKEEELEEKTAEMINAAVYFTAAAQRPPHQVKFDFFYMHCVNSSIFFSAFLSPASSLSPSIQRRLLEWKIWSDIIIYVCCGCPPLLIDEIHSYVPRKDGDMGEVIKRVNKVQDDGHALKRKCWSRGICGERLDTWQ</sequence>
<evidence type="ECO:0000313" key="3">
    <source>
        <dbReference type="Proteomes" id="UP001578633"/>
    </source>
</evidence>
<dbReference type="InterPro" id="IPR025337">
    <property type="entry name" value="Questin_oxidase-like"/>
</dbReference>
<name>A0ABR3UUK8_9PLEO</name>